<feature type="domain" description="Resolvase/invertase-type recombinase catalytic" evidence="2">
    <location>
        <begin position="2"/>
        <end position="148"/>
    </location>
</feature>
<dbReference type="SMART" id="SM00857">
    <property type="entry name" value="Resolvase"/>
    <property type="match status" value="1"/>
</dbReference>
<dbReference type="Pfam" id="PF00239">
    <property type="entry name" value="Resolvase"/>
    <property type="match status" value="1"/>
</dbReference>
<dbReference type="EMBL" id="MHTX01000032">
    <property type="protein sequence ID" value="OHA67841.1"/>
    <property type="molecule type" value="Genomic_DNA"/>
</dbReference>
<dbReference type="InterPro" id="IPR025827">
    <property type="entry name" value="Zn_ribbon_recom_dom"/>
</dbReference>
<dbReference type="PANTHER" id="PTHR30461:SF23">
    <property type="entry name" value="DNA RECOMBINASE-RELATED"/>
    <property type="match status" value="1"/>
</dbReference>
<name>A0A1G2R6Y0_9BACT</name>
<evidence type="ECO:0008006" key="6">
    <source>
        <dbReference type="Google" id="ProtNLM"/>
    </source>
</evidence>
<comment type="caution">
    <text evidence="4">The sequence shown here is derived from an EMBL/GenBank/DDBJ whole genome shotgun (WGS) entry which is preliminary data.</text>
</comment>
<dbReference type="SUPFAM" id="SSF53041">
    <property type="entry name" value="Resolvase-like"/>
    <property type="match status" value="1"/>
</dbReference>
<proteinExistence type="predicted"/>
<feature type="coiled-coil region" evidence="1">
    <location>
        <begin position="348"/>
        <end position="375"/>
    </location>
</feature>
<dbReference type="PROSITE" id="PS51736">
    <property type="entry name" value="RECOMBINASES_3"/>
    <property type="match status" value="1"/>
</dbReference>
<dbReference type="Pfam" id="PF13408">
    <property type="entry name" value="Zn_ribbon_recom"/>
    <property type="match status" value="1"/>
</dbReference>
<dbReference type="Pfam" id="PF07508">
    <property type="entry name" value="Recombinase"/>
    <property type="match status" value="1"/>
</dbReference>
<dbReference type="PANTHER" id="PTHR30461">
    <property type="entry name" value="DNA-INVERTASE FROM LAMBDOID PROPHAGE"/>
    <property type="match status" value="1"/>
</dbReference>
<keyword evidence="1" id="KW-0175">Coiled coil</keyword>
<dbReference type="GO" id="GO:0000150">
    <property type="term" value="F:DNA strand exchange activity"/>
    <property type="evidence" value="ECO:0007669"/>
    <property type="project" value="InterPro"/>
</dbReference>
<dbReference type="InterPro" id="IPR038109">
    <property type="entry name" value="DNA_bind_recomb_sf"/>
</dbReference>
<evidence type="ECO:0000259" key="3">
    <source>
        <dbReference type="PROSITE" id="PS51737"/>
    </source>
</evidence>
<organism evidence="4 5">
    <name type="scientific">Candidatus Wildermuthbacteria bacterium RIFCSPHIGHO2_02_FULL_47_17</name>
    <dbReference type="NCBI Taxonomy" id="1802452"/>
    <lineage>
        <taxon>Bacteria</taxon>
        <taxon>Candidatus Wildermuthiibacteriota</taxon>
    </lineage>
</organism>
<dbReference type="PROSITE" id="PS51737">
    <property type="entry name" value="RECOMBINASE_DNA_BIND"/>
    <property type="match status" value="1"/>
</dbReference>
<dbReference type="AlphaFoldDB" id="A0A1G2R6Y0"/>
<dbReference type="CDD" id="cd00338">
    <property type="entry name" value="Ser_Recombinase"/>
    <property type="match status" value="1"/>
</dbReference>
<protein>
    <recommendedName>
        <fullName evidence="6">Recombinase domain-containing protein</fullName>
    </recommendedName>
</protein>
<gene>
    <name evidence="4" type="ORF">A3D59_01245</name>
</gene>
<feature type="domain" description="Recombinase" evidence="3">
    <location>
        <begin position="155"/>
        <end position="262"/>
    </location>
</feature>
<evidence type="ECO:0000313" key="4">
    <source>
        <dbReference type="EMBL" id="OHA67841.1"/>
    </source>
</evidence>
<dbReference type="InterPro" id="IPR036162">
    <property type="entry name" value="Resolvase-like_N_sf"/>
</dbReference>
<evidence type="ECO:0000259" key="2">
    <source>
        <dbReference type="PROSITE" id="PS51736"/>
    </source>
</evidence>
<dbReference type="InterPro" id="IPR011109">
    <property type="entry name" value="DNA_bind_recombinase_dom"/>
</dbReference>
<reference evidence="4 5" key="1">
    <citation type="journal article" date="2016" name="Nat. Commun.">
        <title>Thousands of microbial genomes shed light on interconnected biogeochemical processes in an aquifer system.</title>
        <authorList>
            <person name="Anantharaman K."/>
            <person name="Brown C.T."/>
            <person name="Hug L.A."/>
            <person name="Sharon I."/>
            <person name="Castelle C.J."/>
            <person name="Probst A.J."/>
            <person name="Thomas B.C."/>
            <person name="Singh A."/>
            <person name="Wilkins M.J."/>
            <person name="Karaoz U."/>
            <person name="Brodie E.L."/>
            <person name="Williams K.H."/>
            <person name="Hubbard S.S."/>
            <person name="Banfield J.F."/>
        </authorList>
    </citation>
    <scope>NUCLEOTIDE SEQUENCE [LARGE SCALE GENOMIC DNA]</scope>
</reference>
<evidence type="ECO:0000313" key="5">
    <source>
        <dbReference type="Proteomes" id="UP000179258"/>
    </source>
</evidence>
<dbReference type="InterPro" id="IPR050639">
    <property type="entry name" value="SSR_resolvase"/>
</dbReference>
<sequence length="511" mass="58477">MKYILYARKSTEEDDRQVLSIEAQLVELQEYAAKEKLEIVASFCEAKTAKEPGRVKFAEMLSLLEKGKADGIIAWHPDRLARNSVDGGKIIHFVDRGLIRSLKFPTFWFETTPQGLFMLNIAFGQSKYFVDNLRENVKRGLRQKIRNGVWPGWAPVGYLNNPKTRGVDIDPEKSRLVKKVFELYATGSCPLHSLANWCVKHNLKGNKNNKISISSLQKILQNIFYIGLMKFKGEVFEGTHEPLISKKLFDTCREVMSKRGKQKEIRKHNFAFLGLMKCTCGASITAETQKGFVYYRCTKKKGLCQEKHYLREEILSEQIKSFLQKVSLSSQDTEKVLAALDEDQDKARQDAQAKVSTLKKQLEIMEAKLQKLLDIYLADALSTEEYAAKKQTLLIEKIALSEKITDFEQKGLSWLEPTREFVKSLNQAAKLIESENKTEMTTFLKNIGSNHILENRQFKFSAKTPFDLVAEVRQLADEANPVDWTFTRWCVYSTKSEPIFKIGNVSHARSA</sequence>
<dbReference type="Gene3D" id="3.40.50.1390">
    <property type="entry name" value="Resolvase, N-terminal catalytic domain"/>
    <property type="match status" value="1"/>
</dbReference>
<dbReference type="Gene3D" id="3.90.1750.20">
    <property type="entry name" value="Putative Large Serine Recombinase, Chain B, Domain 2"/>
    <property type="match status" value="1"/>
</dbReference>
<dbReference type="GO" id="GO:0003677">
    <property type="term" value="F:DNA binding"/>
    <property type="evidence" value="ECO:0007669"/>
    <property type="project" value="InterPro"/>
</dbReference>
<dbReference type="Proteomes" id="UP000179258">
    <property type="component" value="Unassembled WGS sequence"/>
</dbReference>
<dbReference type="InterPro" id="IPR006119">
    <property type="entry name" value="Resolv_N"/>
</dbReference>
<accession>A0A1G2R6Y0</accession>
<evidence type="ECO:0000256" key="1">
    <source>
        <dbReference type="SAM" id="Coils"/>
    </source>
</evidence>